<dbReference type="PRINTS" id="PR00411">
    <property type="entry name" value="PNDRDTASEI"/>
</dbReference>
<dbReference type="Gene3D" id="3.40.250.10">
    <property type="entry name" value="Rhodanese-like domain"/>
    <property type="match status" value="1"/>
</dbReference>
<dbReference type="PANTHER" id="PTHR43429">
    <property type="entry name" value="PYRIDINE NUCLEOTIDE-DISULFIDE OXIDOREDUCTASE DOMAIN-CONTAINING"/>
    <property type="match status" value="1"/>
</dbReference>
<dbReference type="PROSITE" id="PS50206">
    <property type="entry name" value="RHODANESE_3"/>
    <property type="match status" value="1"/>
</dbReference>
<gene>
    <name evidence="9" type="ORF">RU93_GL000568</name>
</gene>
<evidence type="ECO:0000256" key="1">
    <source>
        <dbReference type="ARBA" id="ARBA00001974"/>
    </source>
</evidence>
<evidence type="ECO:0000256" key="2">
    <source>
        <dbReference type="ARBA" id="ARBA00009130"/>
    </source>
</evidence>
<dbReference type="SUPFAM" id="SSF55424">
    <property type="entry name" value="FAD/NAD-linked reductases, dimerisation (C-terminal) domain"/>
    <property type="match status" value="1"/>
</dbReference>
<evidence type="ECO:0000256" key="3">
    <source>
        <dbReference type="ARBA" id="ARBA00022630"/>
    </source>
</evidence>
<dbReference type="Pfam" id="PF02852">
    <property type="entry name" value="Pyr_redox_dim"/>
    <property type="match status" value="1"/>
</dbReference>
<dbReference type="SUPFAM" id="SSF51905">
    <property type="entry name" value="FAD/NAD(P)-binding domain"/>
    <property type="match status" value="2"/>
</dbReference>
<dbReference type="EMBL" id="JXKD01000013">
    <property type="protein sequence ID" value="OJG09753.1"/>
    <property type="molecule type" value="Genomic_DNA"/>
</dbReference>
<dbReference type="Proteomes" id="UP000182149">
    <property type="component" value="Unassembled WGS sequence"/>
</dbReference>
<protein>
    <submittedName>
        <fullName evidence="9">CoA-disulfide reductase</fullName>
    </submittedName>
</protein>
<dbReference type="AlphaFoldDB" id="A0A1L8QQG0"/>
<organism evidence="9 10">
    <name type="scientific">Enterococcus aquimarinus</name>
    <dbReference type="NCBI Taxonomy" id="328396"/>
    <lineage>
        <taxon>Bacteria</taxon>
        <taxon>Bacillati</taxon>
        <taxon>Bacillota</taxon>
        <taxon>Bacilli</taxon>
        <taxon>Lactobacillales</taxon>
        <taxon>Enterococcaceae</taxon>
        <taxon>Enterococcus</taxon>
    </lineage>
</organism>
<evidence type="ECO:0000313" key="10">
    <source>
        <dbReference type="Proteomes" id="UP000182149"/>
    </source>
</evidence>
<reference evidence="9 10" key="1">
    <citation type="submission" date="2014-12" db="EMBL/GenBank/DDBJ databases">
        <title>Draft genome sequences of 29 type strains of Enterococci.</title>
        <authorList>
            <person name="Zhong Z."/>
            <person name="Sun Z."/>
            <person name="Liu W."/>
            <person name="Zhang W."/>
            <person name="Zhang H."/>
        </authorList>
    </citation>
    <scope>NUCLEOTIDE SEQUENCE [LARGE SCALE GENOMIC DNA]</scope>
    <source>
        <strain evidence="9 10">DSM 17690</strain>
    </source>
</reference>
<comment type="similarity">
    <text evidence="2">Belongs to the class-III pyridine nucleotide-disulfide oxidoreductase family.</text>
</comment>
<dbReference type="SUPFAM" id="SSF52821">
    <property type="entry name" value="Rhodanese/Cell cycle control phosphatase"/>
    <property type="match status" value="1"/>
</dbReference>
<name>A0A1L8QQG0_9ENTE</name>
<comment type="caution">
    <text evidence="9">The sequence shown here is derived from an EMBL/GenBank/DDBJ whole genome shotgun (WGS) entry which is preliminary data.</text>
</comment>
<evidence type="ECO:0000256" key="5">
    <source>
        <dbReference type="ARBA" id="ARBA00023002"/>
    </source>
</evidence>
<dbReference type="SMART" id="SM00450">
    <property type="entry name" value="RHOD"/>
    <property type="match status" value="1"/>
</dbReference>
<keyword evidence="3" id="KW-0285">Flavoprotein</keyword>
<evidence type="ECO:0000256" key="6">
    <source>
        <dbReference type="ARBA" id="ARBA00023097"/>
    </source>
</evidence>
<evidence type="ECO:0000259" key="8">
    <source>
        <dbReference type="PROSITE" id="PS50206"/>
    </source>
</evidence>
<keyword evidence="4" id="KW-0274">FAD</keyword>
<keyword evidence="5" id="KW-0560">Oxidoreductase</keyword>
<dbReference type="PANTHER" id="PTHR43429:SF1">
    <property type="entry name" value="NAD(P)H SULFUR OXIDOREDUCTASE (COA-DEPENDENT)"/>
    <property type="match status" value="1"/>
</dbReference>
<accession>A0A1L8QQG0</accession>
<keyword evidence="7" id="KW-0676">Redox-active center</keyword>
<dbReference type="InterPro" id="IPR016156">
    <property type="entry name" value="FAD/NAD-linked_Rdtase_dimer_sf"/>
</dbReference>
<dbReference type="Gene3D" id="3.50.50.60">
    <property type="entry name" value="FAD/NAD(P)-binding domain"/>
    <property type="match status" value="2"/>
</dbReference>
<evidence type="ECO:0000313" key="9">
    <source>
        <dbReference type="EMBL" id="OJG09753.1"/>
    </source>
</evidence>
<dbReference type="GO" id="GO:0016491">
    <property type="term" value="F:oxidoreductase activity"/>
    <property type="evidence" value="ECO:0007669"/>
    <property type="project" value="UniProtKB-KW"/>
</dbReference>
<dbReference type="InterPro" id="IPR023753">
    <property type="entry name" value="FAD/NAD-binding_dom"/>
</dbReference>
<dbReference type="InterPro" id="IPR036188">
    <property type="entry name" value="FAD/NAD-bd_sf"/>
</dbReference>
<dbReference type="InterPro" id="IPR004099">
    <property type="entry name" value="Pyr_nucl-diS_OxRdtase_dimer"/>
</dbReference>
<evidence type="ECO:0000256" key="4">
    <source>
        <dbReference type="ARBA" id="ARBA00022827"/>
    </source>
</evidence>
<keyword evidence="10" id="KW-1185">Reference proteome</keyword>
<dbReference type="PRINTS" id="PR00368">
    <property type="entry name" value="FADPNR"/>
</dbReference>
<comment type="cofactor">
    <cofactor evidence="1">
        <name>FAD</name>
        <dbReference type="ChEBI" id="CHEBI:57692"/>
    </cofactor>
</comment>
<dbReference type="OrthoDB" id="9802028at2"/>
<dbReference type="Pfam" id="PF00581">
    <property type="entry name" value="Rhodanese"/>
    <property type="match status" value="1"/>
</dbReference>
<dbReference type="STRING" id="328396.RU93_GL000568"/>
<proteinExistence type="inferred from homology"/>
<dbReference type="InterPro" id="IPR001763">
    <property type="entry name" value="Rhodanese-like_dom"/>
</dbReference>
<dbReference type="Pfam" id="PF07992">
    <property type="entry name" value="Pyr_redox_2"/>
    <property type="match status" value="1"/>
</dbReference>
<dbReference type="RefSeq" id="WP_071875271.1">
    <property type="nucleotide sequence ID" value="NZ_JBHSHF010000022.1"/>
</dbReference>
<feature type="domain" description="Rhodanese" evidence="8">
    <location>
        <begin position="461"/>
        <end position="547"/>
    </location>
</feature>
<sequence length="550" mass="59798">MKVIIIGGVAGGMSAATRLRRLNEEAEIIIFEKGPFVSFANCGLPYYVSGEIGERSQLLVQTPESLQARFNLDVRPHHEVLSIDSHAKMVTIKHEDQTFTETYDHLILSPGAKPFVPPIEGIAEAKNAFSLRNVPDLDNIMTVLDGEQPKEAVVIGAGFIGLEMAENLQMRGIKVTIVEKAPHVLPPLDEEMAAFVKKELEANNVRVITSQSAVAFKDEGRTIVLEDGSELSSGLTILSVGVTPENHLAQSAKIELGLRGGILVDENYETSQKDIYAVGDAIVVKNQITGEDALISLASPANRQGRQVADVISGLKRKNKGSIGTAIVRTFNMTAASTGLSERAVRLAGLPYQVVHTSGKDHAGYYPGATDITLKLIFNPETGTIYGAQGVGQKGVDKRIDILATAIKGNLTVEDLPELEFTYAPPFGSAKDPVNMLGYVALNLMEGLSESIQWHEVKEAVANGKVVLDVRNPSEIKQGQFKDSIQIPLNDLRCRIHELDQNQEYIISCHSGLRSYVAERLLKQAGFKAKNLDGAFSLYNTVLPEEIEHV</sequence>
<keyword evidence="6" id="KW-0558">Oxidation</keyword>
<dbReference type="InterPro" id="IPR050260">
    <property type="entry name" value="FAD-bd_OxRdtase"/>
</dbReference>
<dbReference type="InterPro" id="IPR036873">
    <property type="entry name" value="Rhodanese-like_dom_sf"/>
</dbReference>
<evidence type="ECO:0000256" key="7">
    <source>
        <dbReference type="ARBA" id="ARBA00023284"/>
    </source>
</evidence>